<gene>
    <name evidence="3" type="ORF">HHL24_21040</name>
</gene>
<dbReference type="Gene3D" id="3.40.50.300">
    <property type="entry name" value="P-loop containing nucleotide triphosphate hydrolases"/>
    <property type="match status" value="1"/>
</dbReference>
<dbReference type="InterPro" id="IPR003439">
    <property type="entry name" value="ABC_transporter-like_ATP-bd"/>
</dbReference>
<evidence type="ECO:0000259" key="1">
    <source>
        <dbReference type="Pfam" id="PF00005"/>
    </source>
</evidence>
<evidence type="ECO:0000259" key="2">
    <source>
        <dbReference type="Pfam" id="PF01841"/>
    </source>
</evidence>
<dbReference type="SUPFAM" id="SSF54001">
    <property type="entry name" value="Cysteine proteinases"/>
    <property type="match status" value="1"/>
</dbReference>
<evidence type="ECO:0000313" key="3">
    <source>
        <dbReference type="EMBL" id="NMM00412.1"/>
    </source>
</evidence>
<dbReference type="GO" id="GO:0005524">
    <property type="term" value="F:ATP binding"/>
    <property type="evidence" value="ECO:0007669"/>
    <property type="project" value="UniProtKB-KW"/>
</dbReference>
<dbReference type="Pfam" id="PF01841">
    <property type="entry name" value="Transglut_core"/>
    <property type="match status" value="1"/>
</dbReference>
<dbReference type="Pfam" id="PF00005">
    <property type="entry name" value="ABC_tran"/>
    <property type="match status" value="1"/>
</dbReference>
<evidence type="ECO:0000313" key="4">
    <source>
        <dbReference type="Proteomes" id="UP000544134"/>
    </source>
</evidence>
<proteinExistence type="predicted"/>
<organism evidence="3 4">
    <name type="scientific">Paraburkholderia polaris</name>
    <dbReference type="NCBI Taxonomy" id="2728848"/>
    <lineage>
        <taxon>Bacteria</taxon>
        <taxon>Pseudomonadati</taxon>
        <taxon>Pseudomonadota</taxon>
        <taxon>Betaproteobacteria</taxon>
        <taxon>Burkholderiales</taxon>
        <taxon>Burkholderiaceae</taxon>
        <taxon>Paraburkholderia</taxon>
    </lineage>
</organism>
<sequence length="249" mass="26276">MNLHVDAVHLPGGLVASDQPGAQLWKWSLANCHARQPEMSSVSDVDYSPRIAVSTFVDFAAVGKAYLERAAPMARITPAIQALADKLTRDVEDRRQQAEILYNWISTHVRYVAVHLGIGSVVPHSADAVLTAVYGDCKDHVTLFEALLAAKGIKSAPVLVNSNSIYWLPEVALPVGVFDHAITYLPEFAMFVDSTDGEPAVLGGVSLSIAPGESVALVGPPGCGKTTLVGDIGDAADAGTRWSTNCGAS</sequence>
<reference evidence="3 4" key="1">
    <citation type="submission" date="2020-04" db="EMBL/GenBank/DDBJ databases">
        <title>Paraburkholderia sp. RP-4-7 isolated from soil.</title>
        <authorList>
            <person name="Dahal R.H."/>
        </authorList>
    </citation>
    <scope>NUCLEOTIDE SEQUENCE [LARGE SCALE GENOMIC DNA]</scope>
    <source>
        <strain evidence="3 4">RP-4-7</strain>
    </source>
</reference>
<dbReference type="Gene3D" id="3.10.620.30">
    <property type="match status" value="1"/>
</dbReference>
<comment type="caution">
    <text evidence="3">The sequence shown here is derived from an EMBL/GenBank/DDBJ whole genome shotgun (WGS) entry which is preliminary data.</text>
</comment>
<dbReference type="AlphaFoldDB" id="A0A848IDT4"/>
<dbReference type="SUPFAM" id="SSF52540">
    <property type="entry name" value="P-loop containing nucleoside triphosphate hydrolases"/>
    <property type="match status" value="1"/>
</dbReference>
<dbReference type="InterPro" id="IPR002931">
    <property type="entry name" value="Transglutaminase-like"/>
</dbReference>
<dbReference type="InterPro" id="IPR038765">
    <property type="entry name" value="Papain-like_cys_pep_sf"/>
</dbReference>
<keyword evidence="4" id="KW-1185">Reference proteome</keyword>
<protein>
    <submittedName>
        <fullName evidence="3">ATP-binding cassette domain-containing protein</fullName>
    </submittedName>
</protein>
<keyword evidence="3" id="KW-0547">Nucleotide-binding</keyword>
<keyword evidence="3" id="KW-0067">ATP-binding</keyword>
<dbReference type="GO" id="GO:0016887">
    <property type="term" value="F:ATP hydrolysis activity"/>
    <property type="evidence" value="ECO:0007669"/>
    <property type="project" value="InterPro"/>
</dbReference>
<feature type="domain" description="Transglutaminase-like" evidence="2">
    <location>
        <begin position="82"/>
        <end position="158"/>
    </location>
</feature>
<dbReference type="Proteomes" id="UP000544134">
    <property type="component" value="Unassembled WGS sequence"/>
</dbReference>
<feature type="domain" description="ABC transporter" evidence="1">
    <location>
        <begin position="203"/>
        <end position="229"/>
    </location>
</feature>
<dbReference type="InterPro" id="IPR027417">
    <property type="entry name" value="P-loop_NTPase"/>
</dbReference>
<name>A0A848IDT4_9BURK</name>
<accession>A0A848IDT4</accession>
<dbReference type="EMBL" id="JABBGJ010000022">
    <property type="protein sequence ID" value="NMM00412.1"/>
    <property type="molecule type" value="Genomic_DNA"/>
</dbReference>